<reference evidence="19" key="2">
    <citation type="submission" date="2021-04" db="EMBL/GenBank/DDBJ databases">
        <authorList>
            <person name="Gilroy R."/>
        </authorList>
    </citation>
    <scope>NUCLEOTIDE SEQUENCE</scope>
    <source>
        <strain evidence="19">CHK188-16595</strain>
    </source>
</reference>
<accession>A0A9D2SAK0</accession>
<feature type="transmembrane region" description="Helical" evidence="18">
    <location>
        <begin position="398"/>
        <end position="419"/>
    </location>
</feature>
<dbReference type="GO" id="GO:0005886">
    <property type="term" value="C:plasma membrane"/>
    <property type="evidence" value="ECO:0007669"/>
    <property type="project" value="TreeGrafter"/>
</dbReference>
<comment type="similarity">
    <text evidence="11">Belongs to the SEDS family. FtsW subfamily.</text>
</comment>
<dbReference type="GO" id="GO:0015648">
    <property type="term" value="F:lipid-linked peptidoglycan transporter activity"/>
    <property type="evidence" value="ECO:0007669"/>
    <property type="project" value="TreeGrafter"/>
</dbReference>
<dbReference type="EMBL" id="DWXN01000012">
    <property type="protein sequence ID" value="HJB75585.1"/>
    <property type="molecule type" value="Genomic_DNA"/>
</dbReference>
<keyword evidence="5" id="KW-0133">Cell shape</keyword>
<evidence type="ECO:0000256" key="10">
    <source>
        <dbReference type="ARBA" id="ARBA00033270"/>
    </source>
</evidence>
<comment type="function">
    <text evidence="16">Peptidoglycan polymerase that is essential for cell division.</text>
</comment>
<evidence type="ECO:0000256" key="6">
    <source>
        <dbReference type="ARBA" id="ARBA00022984"/>
    </source>
</evidence>
<feature type="transmembrane region" description="Helical" evidence="18">
    <location>
        <begin position="164"/>
        <end position="185"/>
    </location>
</feature>
<evidence type="ECO:0000313" key="20">
    <source>
        <dbReference type="Proteomes" id="UP000823877"/>
    </source>
</evidence>
<dbReference type="InterPro" id="IPR001182">
    <property type="entry name" value="FtsW/RodA"/>
</dbReference>
<evidence type="ECO:0000256" key="12">
    <source>
        <dbReference type="ARBA" id="ARBA00041185"/>
    </source>
</evidence>
<keyword evidence="4 18" id="KW-0812">Transmembrane</keyword>
<feature type="transmembrane region" description="Helical" evidence="18">
    <location>
        <begin position="63"/>
        <end position="85"/>
    </location>
</feature>
<dbReference type="AlphaFoldDB" id="A0A9D2SAK0"/>
<evidence type="ECO:0000256" key="8">
    <source>
        <dbReference type="ARBA" id="ARBA00023136"/>
    </source>
</evidence>
<proteinExistence type="inferred from homology"/>
<evidence type="ECO:0000256" key="11">
    <source>
        <dbReference type="ARBA" id="ARBA00038053"/>
    </source>
</evidence>
<feature type="transmembrane region" description="Helical" evidence="18">
    <location>
        <begin position="97"/>
        <end position="114"/>
    </location>
</feature>
<feature type="transmembrane region" description="Helical" evidence="18">
    <location>
        <begin position="243"/>
        <end position="264"/>
    </location>
</feature>
<evidence type="ECO:0000256" key="18">
    <source>
        <dbReference type="SAM" id="Phobius"/>
    </source>
</evidence>
<evidence type="ECO:0000256" key="15">
    <source>
        <dbReference type="ARBA" id="ARBA00049902"/>
    </source>
</evidence>
<gene>
    <name evidence="19" type="ORF">IAA37_07965</name>
</gene>
<feature type="transmembrane region" description="Helical" evidence="18">
    <location>
        <begin position="323"/>
        <end position="350"/>
    </location>
</feature>
<evidence type="ECO:0000256" key="14">
    <source>
        <dbReference type="ARBA" id="ARBA00044770"/>
    </source>
</evidence>
<dbReference type="Proteomes" id="UP000823877">
    <property type="component" value="Unassembled WGS sequence"/>
</dbReference>
<evidence type="ECO:0000313" key="19">
    <source>
        <dbReference type="EMBL" id="HJB75585.1"/>
    </source>
</evidence>
<evidence type="ECO:0000256" key="7">
    <source>
        <dbReference type="ARBA" id="ARBA00022989"/>
    </source>
</evidence>
<keyword evidence="7 18" id="KW-1133">Transmembrane helix</keyword>
<dbReference type="GO" id="GO:0008360">
    <property type="term" value="P:regulation of cell shape"/>
    <property type="evidence" value="ECO:0007669"/>
    <property type="project" value="UniProtKB-KW"/>
</dbReference>
<feature type="transmembrane region" description="Helical" evidence="18">
    <location>
        <begin position="362"/>
        <end position="386"/>
    </location>
</feature>
<keyword evidence="2" id="KW-0328">Glycosyltransferase</keyword>
<evidence type="ECO:0000256" key="13">
    <source>
        <dbReference type="ARBA" id="ARBA00041418"/>
    </source>
</evidence>
<name>A0A9D2SAK0_9FIRM</name>
<dbReference type="EC" id="2.4.99.28" evidence="14"/>
<reference evidence="19" key="1">
    <citation type="journal article" date="2021" name="PeerJ">
        <title>Extensive microbial diversity within the chicken gut microbiome revealed by metagenomics and culture.</title>
        <authorList>
            <person name="Gilroy R."/>
            <person name="Ravi A."/>
            <person name="Getino M."/>
            <person name="Pursley I."/>
            <person name="Horton D.L."/>
            <person name="Alikhan N.F."/>
            <person name="Baker D."/>
            <person name="Gharbi K."/>
            <person name="Hall N."/>
            <person name="Watson M."/>
            <person name="Adriaenssens E.M."/>
            <person name="Foster-Nyarko E."/>
            <person name="Jarju S."/>
            <person name="Secka A."/>
            <person name="Antonio M."/>
            <person name="Oren A."/>
            <person name="Chaudhuri R.R."/>
            <person name="La Ragione R."/>
            <person name="Hildebrand F."/>
            <person name="Pallen M.J."/>
        </authorList>
    </citation>
    <scope>NUCLEOTIDE SEQUENCE</scope>
    <source>
        <strain evidence="19">CHK188-16595</strain>
    </source>
</reference>
<feature type="transmembrane region" description="Helical" evidence="18">
    <location>
        <begin position="121"/>
        <end position="144"/>
    </location>
</feature>
<dbReference type="PANTHER" id="PTHR30474:SF2">
    <property type="entry name" value="PEPTIDOGLYCAN GLYCOSYLTRANSFERASE FTSW-RELATED"/>
    <property type="match status" value="1"/>
</dbReference>
<feature type="region of interest" description="Disordered" evidence="17">
    <location>
        <begin position="1"/>
        <end position="33"/>
    </location>
</feature>
<evidence type="ECO:0000256" key="5">
    <source>
        <dbReference type="ARBA" id="ARBA00022960"/>
    </source>
</evidence>
<keyword evidence="6" id="KW-0573">Peptidoglycan synthesis</keyword>
<comment type="catalytic activity">
    <reaction evidence="15">
        <text>[GlcNAc-(1-&gt;4)-Mur2Ac(oyl-L-Ala-gamma-D-Glu-L-Lys-D-Ala-D-Ala)](n)-di-trans,octa-cis-undecaprenyl diphosphate + beta-D-GlcNAc-(1-&gt;4)-Mur2Ac(oyl-L-Ala-gamma-D-Glu-L-Lys-D-Ala-D-Ala)-di-trans,octa-cis-undecaprenyl diphosphate = [GlcNAc-(1-&gt;4)-Mur2Ac(oyl-L-Ala-gamma-D-Glu-L-Lys-D-Ala-D-Ala)](n+1)-di-trans,octa-cis-undecaprenyl diphosphate + di-trans,octa-cis-undecaprenyl diphosphate + H(+)</text>
        <dbReference type="Rhea" id="RHEA:23708"/>
        <dbReference type="Rhea" id="RHEA-COMP:9602"/>
        <dbReference type="Rhea" id="RHEA-COMP:9603"/>
        <dbReference type="ChEBI" id="CHEBI:15378"/>
        <dbReference type="ChEBI" id="CHEBI:58405"/>
        <dbReference type="ChEBI" id="CHEBI:60033"/>
        <dbReference type="ChEBI" id="CHEBI:78435"/>
        <dbReference type="EC" id="2.4.99.28"/>
    </reaction>
</comment>
<protein>
    <recommendedName>
        <fullName evidence="12">Probable peptidoglycan glycosyltransferase FtsW</fullName>
        <ecNumber evidence="14">2.4.99.28</ecNumber>
    </recommendedName>
    <alternativeName>
        <fullName evidence="13">Cell division protein FtsW</fullName>
    </alternativeName>
    <alternativeName>
        <fullName evidence="10">Cell wall polymerase</fullName>
    </alternativeName>
    <alternativeName>
        <fullName evidence="9">Peptidoglycan polymerase</fullName>
    </alternativeName>
</protein>
<feature type="transmembrane region" description="Helical" evidence="18">
    <location>
        <begin position="221"/>
        <end position="238"/>
    </location>
</feature>
<sequence length="434" mass="47453">MPERLTPPIRYPDPDDRGRKARRGKRAQQPQGGEKIVRPKKGLGFKDISKSDIFVTGAFDVPFFALTIIILAVGLVMLFSASYPYSYFESGNSYHYFIRQLIFAVLGIAAMLFISKLNYKIFKAAAPILLGVTIFLLVLVLFYHTSVSSEAGEDFRRYIPVGGLFTFQPSDIAKFTLITTLAAYISIYSKYMGTFKYGILIPAAIIAVYCVLIMAENHVSGTIIVGIIGLSLMFAGGADKRLFIVGCGLVVALCIVVFTFPQILPEYVQEKLRAFTDKSYDPLGARWQTNNSLYAIGSGGFFGVGLGNSKQKYLYVSEPQNDFIFSIVCEELGFIGAAVIILLFAALVIRAFKIAVSINDKFASLLVIGIATQLGVQVALNILVVTDFIPNTGISLPFFSYGGTALLMILGEMGVVLGVSRRANQKKADIQSVE</sequence>
<keyword evidence="8 18" id="KW-0472">Membrane</keyword>
<evidence type="ECO:0000256" key="4">
    <source>
        <dbReference type="ARBA" id="ARBA00022692"/>
    </source>
</evidence>
<comment type="caution">
    <text evidence="19">The sequence shown here is derived from an EMBL/GenBank/DDBJ whole genome shotgun (WGS) entry which is preliminary data.</text>
</comment>
<dbReference type="Pfam" id="PF01098">
    <property type="entry name" value="FTSW_RODA_SPOVE"/>
    <property type="match status" value="1"/>
</dbReference>
<evidence type="ECO:0000256" key="2">
    <source>
        <dbReference type="ARBA" id="ARBA00022676"/>
    </source>
</evidence>
<evidence type="ECO:0000256" key="1">
    <source>
        <dbReference type="ARBA" id="ARBA00004141"/>
    </source>
</evidence>
<dbReference type="PANTHER" id="PTHR30474">
    <property type="entry name" value="CELL CYCLE PROTEIN"/>
    <property type="match status" value="1"/>
</dbReference>
<feature type="transmembrane region" description="Helical" evidence="18">
    <location>
        <begin position="197"/>
        <end position="215"/>
    </location>
</feature>
<dbReference type="GO" id="GO:0032153">
    <property type="term" value="C:cell division site"/>
    <property type="evidence" value="ECO:0007669"/>
    <property type="project" value="TreeGrafter"/>
</dbReference>
<dbReference type="GO" id="GO:0009252">
    <property type="term" value="P:peptidoglycan biosynthetic process"/>
    <property type="evidence" value="ECO:0007669"/>
    <property type="project" value="UniProtKB-KW"/>
</dbReference>
<comment type="subcellular location">
    <subcellularLocation>
        <location evidence="1">Membrane</location>
        <topology evidence="1">Multi-pass membrane protein</topology>
    </subcellularLocation>
</comment>
<evidence type="ECO:0000256" key="9">
    <source>
        <dbReference type="ARBA" id="ARBA00032370"/>
    </source>
</evidence>
<evidence type="ECO:0000256" key="16">
    <source>
        <dbReference type="ARBA" id="ARBA00049966"/>
    </source>
</evidence>
<keyword evidence="3" id="KW-0808">Transferase</keyword>
<evidence type="ECO:0000256" key="17">
    <source>
        <dbReference type="SAM" id="MobiDB-lite"/>
    </source>
</evidence>
<dbReference type="GO" id="GO:0008955">
    <property type="term" value="F:peptidoglycan glycosyltransferase activity"/>
    <property type="evidence" value="ECO:0007669"/>
    <property type="project" value="UniProtKB-EC"/>
</dbReference>
<organism evidence="19 20">
    <name type="scientific">Candidatus Eubacterium faecale</name>
    <dbReference type="NCBI Taxonomy" id="2838568"/>
    <lineage>
        <taxon>Bacteria</taxon>
        <taxon>Bacillati</taxon>
        <taxon>Bacillota</taxon>
        <taxon>Clostridia</taxon>
        <taxon>Eubacteriales</taxon>
        <taxon>Eubacteriaceae</taxon>
        <taxon>Eubacterium</taxon>
    </lineage>
</organism>
<evidence type="ECO:0000256" key="3">
    <source>
        <dbReference type="ARBA" id="ARBA00022679"/>
    </source>
</evidence>
<dbReference type="GO" id="GO:0051301">
    <property type="term" value="P:cell division"/>
    <property type="evidence" value="ECO:0007669"/>
    <property type="project" value="InterPro"/>
</dbReference>